<name>G0MDL5_CAEBE</name>
<dbReference type="PANTHER" id="PTHR21566:SF7">
    <property type="entry name" value="DUF4455 DOMAIN-CONTAINING PROTEIN-RELATED"/>
    <property type="match status" value="1"/>
</dbReference>
<gene>
    <name evidence="4" type="ORF">CAEBREN_16574</name>
</gene>
<evidence type="ECO:0000256" key="1">
    <source>
        <dbReference type="SAM" id="Coils"/>
    </source>
</evidence>
<reference evidence="5" key="1">
    <citation type="submission" date="2011-07" db="EMBL/GenBank/DDBJ databases">
        <authorList>
            <consortium name="Caenorhabditis brenneri Sequencing and Analysis Consortium"/>
            <person name="Wilson R.K."/>
        </authorList>
    </citation>
    <scope>NUCLEOTIDE SEQUENCE [LARGE SCALE GENOMIC DNA]</scope>
    <source>
        <strain evidence="5">PB2801</strain>
    </source>
</reference>
<feature type="coiled-coil region" evidence="1">
    <location>
        <begin position="174"/>
        <end position="234"/>
    </location>
</feature>
<dbReference type="PANTHER" id="PTHR21566">
    <property type="entry name" value="CILIA- AND FLAGELLA-ASSOCIATED PROTEIN 251-LIKE-RELATED-RELATED"/>
    <property type="match status" value="1"/>
</dbReference>
<dbReference type="AlphaFoldDB" id="G0MDL5"/>
<feature type="compositionally biased region" description="Polar residues" evidence="2">
    <location>
        <begin position="15"/>
        <end position="26"/>
    </location>
</feature>
<keyword evidence="3" id="KW-0812">Transmembrane</keyword>
<proteinExistence type="predicted"/>
<sequence>MALFFCWPKPQPNRLSDTFNPTPTISRSEDENVRTPRSPPSILYYETYSAPPVAPPRRRRNQLSANPAYTQREVLVDEYRTVPVPTENKPPKKSFQERLNEVSSNSDNINLEEFSAKLIMDNVKDTNQQTEKFKRELHEERLKEDLLMRETQKKMDTLNSESTDAYQQKKDLMNKKIEEIYQSYFEEKDEYNRRKEQEFQESTRIQRQEQDEILERIREQKRASQAESDRIHQQGLLRMRKYFQTLQQCLIMKQNFENQEEKLSNWLKVITDSIARAKYECSIFESDCGCLRYQGSGENEPDHESILSLHRFTLSAYDTCYDGWLEMKRLSENFPDRIFIFILKNCLAKVCDKLFHALEAIDQYLEDNSSLDRIFETFSKINTYDVLSTSELRERSKSANWEDIREESPLVYRKTSVVAIEEVQEVHGSSQAADYQSDKYSKCDEKCQKSDGDYEFCCKQFSYCNFYSTTWFFWLMFFLVVMLIAASIFACIWQVRKNRKRGSGDDLDEDEPSDTI</sequence>
<keyword evidence="1" id="KW-0175">Coiled coil</keyword>
<keyword evidence="3" id="KW-0472">Membrane</keyword>
<dbReference type="Proteomes" id="UP000008068">
    <property type="component" value="Unassembled WGS sequence"/>
</dbReference>
<feature type="transmembrane region" description="Helical" evidence="3">
    <location>
        <begin position="471"/>
        <end position="493"/>
    </location>
</feature>
<organism evidence="5">
    <name type="scientific">Caenorhabditis brenneri</name>
    <name type="common">Nematode worm</name>
    <dbReference type="NCBI Taxonomy" id="135651"/>
    <lineage>
        <taxon>Eukaryota</taxon>
        <taxon>Metazoa</taxon>
        <taxon>Ecdysozoa</taxon>
        <taxon>Nematoda</taxon>
        <taxon>Chromadorea</taxon>
        <taxon>Rhabditida</taxon>
        <taxon>Rhabditina</taxon>
        <taxon>Rhabditomorpha</taxon>
        <taxon>Rhabditoidea</taxon>
        <taxon>Rhabditidae</taxon>
        <taxon>Peloderinae</taxon>
        <taxon>Caenorhabditis</taxon>
    </lineage>
</organism>
<accession>G0MDL5</accession>
<dbReference type="HOGENOM" id="CLU_528094_0_0_1"/>
<evidence type="ECO:0000313" key="5">
    <source>
        <dbReference type="Proteomes" id="UP000008068"/>
    </source>
</evidence>
<feature type="region of interest" description="Disordered" evidence="2">
    <location>
        <begin position="15"/>
        <end position="42"/>
    </location>
</feature>
<evidence type="ECO:0000313" key="4">
    <source>
        <dbReference type="EMBL" id="EGT49414.1"/>
    </source>
</evidence>
<dbReference type="EMBL" id="GL379790">
    <property type="protein sequence ID" value="EGT49414.1"/>
    <property type="molecule type" value="Genomic_DNA"/>
</dbReference>
<evidence type="ECO:0000256" key="3">
    <source>
        <dbReference type="SAM" id="Phobius"/>
    </source>
</evidence>
<evidence type="ECO:0000256" key="2">
    <source>
        <dbReference type="SAM" id="MobiDB-lite"/>
    </source>
</evidence>
<keyword evidence="5" id="KW-1185">Reference proteome</keyword>
<dbReference type="InterPro" id="IPR007883">
    <property type="entry name" value="DUF713"/>
</dbReference>
<keyword evidence="3" id="KW-1133">Transmembrane helix</keyword>
<protein>
    <submittedName>
        <fullName evidence="4">Uncharacterized protein</fullName>
    </submittedName>
</protein>
<dbReference type="Pfam" id="PF05218">
    <property type="entry name" value="DUF713"/>
    <property type="match status" value="1"/>
</dbReference>
<dbReference type="InParanoid" id="G0MDL5"/>